<proteinExistence type="predicted"/>
<organism evidence="1">
    <name type="scientific">viral metagenome</name>
    <dbReference type="NCBI Taxonomy" id="1070528"/>
    <lineage>
        <taxon>unclassified sequences</taxon>
        <taxon>metagenomes</taxon>
        <taxon>organismal metagenomes</taxon>
    </lineage>
</organism>
<protein>
    <submittedName>
        <fullName evidence="1">Uncharacterized protein</fullName>
    </submittedName>
</protein>
<dbReference type="AlphaFoldDB" id="A0A6C0BJR8"/>
<name>A0A6C0BJR8_9ZZZZ</name>
<reference evidence="1" key="1">
    <citation type="journal article" date="2020" name="Nature">
        <title>Giant virus diversity and host interactions through global metagenomics.</title>
        <authorList>
            <person name="Schulz F."/>
            <person name="Roux S."/>
            <person name="Paez-Espino D."/>
            <person name="Jungbluth S."/>
            <person name="Walsh D.A."/>
            <person name="Denef V.J."/>
            <person name="McMahon K.D."/>
            <person name="Konstantinidis K.T."/>
            <person name="Eloe-Fadrosh E.A."/>
            <person name="Kyrpides N.C."/>
            <person name="Woyke T."/>
        </authorList>
    </citation>
    <scope>NUCLEOTIDE SEQUENCE</scope>
    <source>
        <strain evidence="1">GVMAG-M-3300013006-15</strain>
    </source>
</reference>
<evidence type="ECO:0000313" key="1">
    <source>
        <dbReference type="EMBL" id="QHS91658.1"/>
    </source>
</evidence>
<accession>A0A6C0BJR8</accession>
<dbReference type="EMBL" id="MN739162">
    <property type="protein sequence ID" value="QHS91658.1"/>
    <property type="molecule type" value="Genomic_DNA"/>
</dbReference>
<sequence>MNIGGQLNPYIIEHLKQNETNALMIKYASQLLVDGIYQEGKAVKEEVFDSVRIWCSENHVQFMIREFYGGFDEDREMIERLPAFNIYFKDEYEKTFYPEDSVEEEILKILPKKEKKENGKNEKSKKIEIGKKSWKQFFGKMFKKKLLTSS</sequence>